<dbReference type="OrthoDB" id="5338512at2759"/>
<evidence type="ECO:0000256" key="3">
    <source>
        <dbReference type="SAM" id="SignalP"/>
    </source>
</evidence>
<name>A0A319EBM9_9EURO</name>
<evidence type="ECO:0000256" key="1">
    <source>
        <dbReference type="SAM" id="MobiDB-lite"/>
    </source>
</evidence>
<evidence type="ECO:0000313" key="5">
    <source>
        <dbReference type="Proteomes" id="UP000247810"/>
    </source>
</evidence>
<accession>A0A319EBM9</accession>
<keyword evidence="2" id="KW-1133">Transmembrane helix</keyword>
<feature type="region of interest" description="Disordered" evidence="1">
    <location>
        <begin position="371"/>
        <end position="443"/>
    </location>
</feature>
<proteinExistence type="predicted"/>
<reference evidence="4 5" key="1">
    <citation type="submission" date="2018-02" db="EMBL/GenBank/DDBJ databases">
        <title>The genomes of Aspergillus section Nigri reveals drivers in fungal speciation.</title>
        <authorList>
            <consortium name="DOE Joint Genome Institute"/>
            <person name="Vesth T.C."/>
            <person name="Nybo J."/>
            <person name="Theobald S."/>
            <person name="Brandl J."/>
            <person name="Frisvad J.C."/>
            <person name="Nielsen K.F."/>
            <person name="Lyhne E.K."/>
            <person name="Kogle M.E."/>
            <person name="Kuo A."/>
            <person name="Riley R."/>
            <person name="Clum A."/>
            <person name="Nolan M."/>
            <person name="Lipzen A."/>
            <person name="Salamov A."/>
            <person name="Henrissat B."/>
            <person name="Wiebenga A."/>
            <person name="De vries R.P."/>
            <person name="Grigoriev I.V."/>
            <person name="Mortensen U.H."/>
            <person name="Andersen M.R."/>
            <person name="Baker S.E."/>
        </authorList>
    </citation>
    <scope>NUCLEOTIDE SEQUENCE [LARGE SCALE GENOMIC DNA]</scope>
    <source>
        <strain evidence="4 5">CBS 707.79</strain>
    </source>
</reference>
<evidence type="ECO:0000313" key="4">
    <source>
        <dbReference type="EMBL" id="PYH98168.1"/>
    </source>
</evidence>
<feature type="region of interest" description="Disordered" evidence="1">
    <location>
        <begin position="323"/>
        <end position="351"/>
    </location>
</feature>
<feature type="chain" id="PRO_5016325997" description="GPI transamidase component PIG-S" evidence="3">
    <location>
        <begin position="33"/>
        <end position="443"/>
    </location>
</feature>
<feature type="region of interest" description="Disordered" evidence="1">
    <location>
        <begin position="169"/>
        <end position="212"/>
    </location>
</feature>
<feature type="compositionally biased region" description="Basic and acidic residues" evidence="1">
    <location>
        <begin position="432"/>
        <end position="443"/>
    </location>
</feature>
<dbReference type="AlphaFoldDB" id="A0A319EBM9"/>
<keyword evidence="3" id="KW-0732">Signal</keyword>
<gene>
    <name evidence="4" type="ORF">BO71DRAFT_395464</name>
</gene>
<evidence type="ECO:0008006" key="6">
    <source>
        <dbReference type="Google" id="ProtNLM"/>
    </source>
</evidence>
<dbReference type="EMBL" id="KZ825814">
    <property type="protein sequence ID" value="PYH98168.1"/>
    <property type="molecule type" value="Genomic_DNA"/>
</dbReference>
<dbReference type="Proteomes" id="UP000247810">
    <property type="component" value="Unassembled WGS sequence"/>
</dbReference>
<dbReference type="VEuPathDB" id="FungiDB:BO71DRAFT_395464"/>
<sequence length="443" mass="46965">MTTSSSTGIFARRPSMILLLTLVASTVSPSQAFGFLPRSPDSCPTSYDHCSSSLPSSFCCPSTSNCISLDDNSSAICCPEGESCDYIEPITCDVQLQNATSHPKNSVKTTRLDDSLPKCGDSCCPFGYTCTGDSICAMNTSSASTATASQSSTTGAMSMTSTASNTFATSASTSTTNDPSDPTIIATGDFPRVTSGSKTTISDSNTTTHNTSSAAALEAKTTSCPSYPSSAIAAGFFPGAVFGAVLALLCVFFHRRWQRKHLPPSAKVAQFTRRSTKGTLIGISSPIPSEDTSYRTDFLLRRNRSKRSSRFQRTGTRVKSLFLSNNNNNTTTANNTTTTNNGNTTAANNNKPNNTAMATVTRSFSQRSLVPERGGRVPAPVPPLPISVRPLQPSRSMSKKGLTRTESIRVYTPPGVFATAGVLDPDPYPTHIRTEGTFDALDK</sequence>
<evidence type="ECO:0000256" key="2">
    <source>
        <dbReference type="SAM" id="Phobius"/>
    </source>
</evidence>
<feature type="signal peptide" evidence="3">
    <location>
        <begin position="1"/>
        <end position="32"/>
    </location>
</feature>
<organism evidence="4 5">
    <name type="scientific">Aspergillus ellipticus CBS 707.79</name>
    <dbReference type="NCBI Taxonomy" id="1448320"/>
    <lineage>
        <taxon>Eukaryota</taxon>
        <taxon>Fungi</taxon>
        <taxon>Dikarya</taxon>
        <taxon>Ascomycota</taxon>
        <taxon>Pezizomycotina</taxon>
        <taxon>Eurotiomycetes</taxon>
        <taxon>Eurotiomycetidae</taxon>
        <taxon>Eurotiales</taxon>
        <taxon>Aspergillaceae</taxon>
        <taxon>Aspergillus</taxon>
        <taxon>Aspergillus subgen. Circumdati</taxon>
    </lineage>
</organism>
<dbReference type="STRING" id="1448320.A0A319EBM9"/>
<keyword evidence="5" id="KW-1185">Reference proteome</keyword>
<feature type="compositionally biased region" description="Low complexity" evidence="1">
    <location>
        <begin position="325"/>
        <end position="351"/>
    </location>
</feature>
<keyword evidence="2" id="KW-0472">Membrane</keyword>
<feature type="compositionally biased region" description="Low complexity" evidence="1">
    <location>
        <begin position="197"/>
        <end position="212"/>
    </location>
</feature>
<keyword evidence="2" id="KW-0812">Transmembrane</keyword>
<protein>
    <recommendedName>
        <fullName evidence="6">GPI transamidase component PIG-S</fullName>
    </recommendedName>
</protein>
<feature type="transmembrane region" description="Helical" evidence="2">
    <location>
        <begin position="231"/>
        <end position="253"/>
    </location>
</feature>